<dbReference type="OrthoDB" id="92254at2"/>
<name>A4BTF2_9GAMM</name>
<dbReference type="InterPro" id="IPR008939">
    <property type="entry name" value="Lytic_TGlycosylase_superhlx_U"/>
</dbReference>
<evidence type="ECO:0000259" key="3">
    <source>
        <dbReference type="Pfam" id="PF01464"/>
    </source>
</evidence>
<dbReference type="SUPFAM" id="SSF48435">
    <property type="entry name" value="Bacterial muramidases"/>
    <property type="match status" value="1"/>
</dbReference>
<keyword evidence="2" id="KW-0732">Signal</keyword>
<evidence type="ECO:0000256" key="1">
    <source>
        <dbReference type="ARBA" id="ARBA00007734"/>
    </source>
</evidence>
<dbReference type="Gene3D" id="1.10.530.10">
    <property type="match status" value="1"/>
</dbReference>
<dbReference type="CDD" id="cd13401">
    <property type="entry name" value="Slt70-like"/>
    <property type="match status" value="1"/>
</dbReference>
<dbReference type="Gene3D" id="1.10.1240.20">
    <property type="entry name" value="Lytic transglycosylase, superhelical linker domain"/>
    <property type="match status" value="1"/>
</dbReference>
<dbReference type="HOGENOM" id="CLU_019016_1_1_6"/>
<dbReference type="RefSeq" id="WP_005001155.1">
    <property type="nucleotide sequence ID" value="NZ_CH672427.1"/>
</dbReference>
<dbReference type="GO" id="GO:0042597">
    <property type="term" value="C:periplasmic space"/>
    <property type="evidence" value="ECO:0007669"/>
    <property type="project" value="InterPro"/>
</dbReference>
<organism evidence="4 5">
    <name type="scientific">Nitrococcus mobilis Nb-231</name>
    <dbReference type="NCBI Taxonomy" id="314278"/>
    <lineage>
        <taxon>Bacteria</taxon>
        <taxon>Pseudomonadati</taxon>
        <taxon>Pseudomonadota</taxon>
        <taxon>Gammaproteobacteria</taxon>
        <taxon>Chromatiales</taxon>
        <taxon>Ectothiorhodospiraceae</taxon>
        <taxon>Nitrococcus</taxon>
    </lineage>
</organism>
<proteinExistence type="inferred from homology"/>
<dbReference type="Pfam" id="PF01464">
    <property type="entry name" value="SLT"/>
    <property type="match status" value="1"/>
</dbReference>
<evidence type="ECO:0000256" key="2">
    <source>
        <dbReference type="ARBA" id="ARBA00022729"/>
    </source>
</evidence>
<sequence>MHWRRQSNVRAVLRASLLTVLAFLVSMGITEAKERGATTPLSLYEAALRNLEANQLQRFRELAGQLEAFPLYPYLRYAELRHQIESVTTAAVEAYLEHYSDLPVTPRLRIAWLRELARREDWATFLASYRGERNVYLRCAQVQAELAMGHKAQAIAAAKPLWPVGYRQPQSCNPAFDLLAQSGVLTPERVENRILLALQAGHSRLAAELLERLPAAGRDKVAHWLEVYHHPETALQNPPLGSDAVVSQLLTAALGHLARADPAQAHRLWSKIKARYSWPETLTGPVERNIALRAAYHGLPSANGWLQALPETQADARVHAWRVRSALRAGEWGAVARAVKEMPAAQSNATVWRYWQARAMEKLGQRERAKRLYRTIAKQFSYYGFLAADALGTPYRWGAAIPPPEPLRKRTLHRRAALQRALLLHQAEQHELAHLEWRTFIRRLKGRDRLAAARIAEEQNWPWATLYAAVTAGVNNASLLRFPMGYLSAVRRSAQASGIDPAWLLALIRQESAFRGSACSHAGACGVMQLMPATARWVLKRNGQDSADLSTTISDPANSIAVGADYLAYLRGRFSSHILALAAYNAGPGNVANWVNVAEPPVGSARWIETLLYGETRRYLKAVVFNNVIYRLRLNDQTMRVDQLLQEERTQRAQAGIENLAGE</sequence>
<dbReference type="InterPro" id="IPR023346">
    <property type="entry name" value="Lysozyme-like_dom_sf"/>
</dbReference>
<dbReference type="STRING" id="314278.NB231_07787"/>
<accession>A4BTF2</accession>
<comment type="similarity">
    <text evidence="1">Belongs to the transglycosylase Slt family.</text>
</comment>
<dbReference type="Proteomes" id="UP000003374">
    <property type="component" value="Unassembled WGS sequence"/>
</dbReference>
<protein>
    <submittedName>
        <fullName evidence="4">Soluble lytic murein transglycosylase</fullName>
    </submittedName>
</protein>
<evidence type="ECO:0000313" key="5">
    <source>
        <dbReference type="Proteomes" id="UP000003374"/>
    </source>
</evidence>
<dbReference type="PANTHER" id="PTHR37423">
    <property type="entry name" value="SOLUBLE LYTIC MUREIN TRANSGLYCOSYLASE-RELATED"/>
    <property type="match status" value="1"/>
</dbReference>
<feature type="domain" description="Transglycosylase SLT" evidence="3">
    <location>
        <begin position="490"/>
        <end position="596"/>
    </location>
</feature>
<gene>
    <name evidence="4" type="ORF">NB231_07787</name>
</gene>
<dbReference type="InterPro" id="IPR008258">
    <property type="entry name" value="Transglycosylase_SLT_dom_1"/>
</dbReference>
<dbReference type="Gene3D" id="1.25.20.10">
    <property type="entry name" value="Bacterial muramidases"/>
    <property type="match status" value="1"/>
</dbReference>
<comment type="caution">
    <text evidence="4">The sequence shown here is derived from an EMBL/GenBank/DDBJ whole genome shotgun (WGS) entry which is preliminary data.</text>
</comment>
<reference evidence="4 5" key="1">
    <citation type="submission" date="2006-02" db="EMBL/GenBank/DDBJ databases">
        <authorList>
            <person name="Waterbury J."/>
            <person name="Ferriera S."/>
            <person name="Johnson J."/>
            <person name="Kravitz S."/>
            <person name="Halpern A."/>
            <person name="Remington K."/>
            <person name="Beeson K."/>
            <person name="Tran B."/>
            <person name="Rogers Y.-H."/>
            <person name="Friedman R."/>
            <person name="Venter J.C."/>
        </authorList>
    </citation>
    <scope>NUCLEOTIDE SEQUENCE [LARGE SCALE GENOMIC DNA]</scope>
    <source>
        <strain evidence="4 5">Nb-231</strain>
    </source>
</reference>
<dbReference type="SUPFAM" id="SSF53955">
    <property type="entry name" value="Lysozyme-like"/>
    <property type="match status" value="1"/>
</dbReference>
<dbReference type="GO" id="GO:0004553">
    <property type="term" value="F:hydrolase activity, hydrolyzing O-glycosyl compounds"/>
    <property type="evidence" value="ECO:0007669"/>
    <property type="project" value="InterPro"/>
</dbReference>
<keyword evidence="5" id="KW-1185">Reference proteome</keyword>
<dbReference type="AlphaFoldDB" id="A4BTF2"/>
<dbReference type="InterPro" id="IPR037061">
    <property type="entry name" value="Lytic_TGlycoase_superhlx_L_sf"/>
</dbReference>
<dbReference type="PANTHER" id="PTHR37423:SF5">
    <property type="entry name" value="SOLUBLE LYTIC MUREIN TRANSGLYCOSYLASE"/>
    <property type="match status" value="1"/>
</dbReference>
<dbReference type="EMBL" id="AAOF01000013">
    <property type="protein sequence ID" value="EAR21054.1"/>
    <property type="molecule type" value="Genomic_DNA"/>
</dbReference>
<evidence type="ECO:0000313" key="4">
    <source>
        <dbReference type="EMBL" id="EAR21054.1"/>
    </source>
</evidence>
<dbReference type="eggNOG" id="COG0741">
    <property type="taxonomic scope" value="Bacteria"/>
</dbReference>